<comment type="caution">
    <text evidence="1">The sequence shown here is derived from an EMBL/GenBank/DDBJ whole genome shotgun (WGS) entry which is preliminary data.</text>
</comment>
<gene>
    <name evidence="1" type="ORF">DEA37_0000611</name>
</gene>
<reference evidence="1 2" key="1">
    <citation type="journal article" date="2019" name="Gigascience">
        <title>Whole-genome sequence of the oriental lung fluke Paragonimus westermani.</title>
        <authorList>
            <person name="Oey H."/>
            <person name="Zakrzewski M."/>
            <person name="Narain K."/>
            <person name="Devi K.R."/>
            <person name="Agatsuma T."/>
            <person name="Nawaratna S."/>
            <person name="Gobert G.N."/>
            <person name="Jones M.K."/>
            <person name="Ragan M.A."/>
            <person name="McManus D.P."/>
            <person name="Krause L."/>
        </authorList>
    </citation>
    <scope>NUCLEOTIDE SEQUENCE [LARGE SCALE GENOMIC DNA]</scope>
    <source>
        <strain evidence="1 2">IND2009</strain>
    </source>
</reference>
<dbReference type="EMBL" id="QNGE01004516">
    <property type="protein sequence ID" value="KAA3672821.1"/>
    <property type="molecule type" value="Genomic_DNA"/>
</dbReference>
<evidence type="ECO:0000313" key="1">
    <source>
        <dbReference type="EMBL" id="KAA3672821.1"/>
    </source>
</evidence>
<dbReference type="Proteomes" id="UP000324629">
    <property type="component" value="Unassembled WGS sequence"/>
</dbReference>
<name>A0A5J4NB07_9TREM</name>
<accession>A0A5J4NB07</accession>
<proteinExistence type="predicted"/>
<dbReference type="AlphaFoldDB" id="A0A5J4NB07"/>
<evidence type="ECO:0000313" key="2">
    <source>
        <dbReference type="Proteomes" id="UP000324629"/>
    </source>
</evidence>
<organism evidence="1 2">
    <name type="scientific">Paragonimus westermani</name>
    <dbReference type="NCBI Taxonomy" id="34504"/>
    <lineage>
        <taxon>Eukaryota</taxon>
        <taxon>Metazoa</taxon>
        <taxon>Spiralia</taxon>
        <taxon>Lophotrochozoa</taxon>
        <taxon>Platyhelminthes</taxon>
        <taxon>Trematoda</taxon>
        <taxon>Digenea</taxon>
        <taxon>Plagiorchiida</taxon>
        <taxon>Troglotremata</taxon>
        <taxon>Troglotrematidae</taxon>
        <taxon>Paragonimus</taxon>
    </lineage>
</organism>
<keyword evidence="2" id="KW-1185">Reference proteome</keyword>
<sequence>MWWPLHWPWHPNWFSNRSVLCSFSQYFICEVHGFTFPSFHLAFDRTMNSVISSYLRGAPSPLGVSEAVKNLTRILENSHTGRLSPSLLEAFLLGDCSILRFMANNVNCDSQGVITLLNRFRERGFLSSGSLSLEQLHKSLSLIFIGMKTHMTSDFWKPTVDFLTSSDILWEIIKSEDLLNNICNPLLSLYALNSSMGEAIRSHAQQLYCKLLNASVSQFTEEPSIKILRSAVLLINFGFVLVKLAPAQLTFLLDKIMNSLHVITSGSPERKQQLDRLRNGNGRLNLMDVVKFSPTVSLLICSLLPFICRSCFPQASQLLLFPILSQKLLSLFASMLPRVPCHILSIMKSLIVLLPELTMEEQTFQLILKILMEGIRLPVSVTLVSGFDDDGKENVQNMQPAIFVLKVLVKLVDIWHCFEVPSERRAGMMYQLFDLLRVFPCSLEHAEFVSPFLANLIGRYLSISAPMGDPPTLQLDESVLSHNSYQLLVGLVHWLRLLSGHSACLPVRADYTTIATDCLPTMSVDRIWIECVRCVLGASCAAPPSFGEEQTMEILFDLLIKLAELGGSWMRRNEKLSSTPNGCWSE</sequence>
<protein>
    <submittedName>
        <fullName evidence="1">Uncharacterized protein</fullName>
    </submittedName>
</protein>